<reference evidence="9" key="1">
    <citation type="journal article" date="2023" name="Mol. Phylogenet. Evol.">
        <title>Genome-scale phylogeny and comparative genomics of the fungal order Sordariales.</title>
        <authorList>
            <person name="Hensen N."/>
            <person name="Bonometti L."/>
            <person name="Westerberg I."/>
            <person name="Brannstrom I.O."/>
            <person name="Guillou S."/>
            <person name="Cros-Aarteil S."/>
            <person name="Calhoun S."/>
            <person name="Haridas S."/>
            <person name="Kuo A."/>
            <person name="Mondo S."/>
            <person name="Pangilinan J."/>
            <person name="Riley R."/>
            <person name="LaButti K."/>
            <person name="Andreopoulos B."/>
            <person name="Lipzen A."/>
            <person name="Chen C."/>
            <person name="Yan M."/>
            <person name="Daum C."/>
            <person name="Ng V."/>
            <person name="Clum A."/>
            <person name="Steindorff A."/>
            <person name="Ohm R.A."/>
            <person name="Martin F."/>
            <person name="Silar P."/>
            <person name="Natvig D.O."/>
            <person name="Lalanne C."/>
            <person name="Gautier V."/>
            <person name="Ament-Velasquez S.L."/>
            <person name="Kruys A."/>
            <person name="Hutchinson M.I."/>
            <person name="Powell A.J."/>
            <person name="Barry K."/>
            <person name="Miller A.N."/>
            <person name="Grigoriev I.V."/>
            <person name="Debuchy R."/>
            <person name="Gladieux P."/>
            <person name="Hiltunen Thoren M."/>
            <person name="Johannesson H."/>
        </authorList>
    </citation>
    <scope>NUCLEOTIDE SEQUENCE [LARGE SCALE GENOMIC DNA]</scope>
    <source>
        <strain evidence="9">CBS 340.73</strain>
    </source>
</reference>
<accession>A0AAN6MWD7</accession>
<comment type="catalytic activity">
    <reaction evidence="1">
        <text>Endohydrolysis of (1-&gt;4)-beta-D-glucosidic linkages in cellulose, lichenin and cereal beta-D-glucans.</text>
        <dbReference type="EC" id="3.2.1.4"/>
    </reaction>
</comment>
<dbReference type="SUPFAM" id="SSF51445">
    <property type="entry name" value="(Trans)glycosidases"/>
    <property type="match status" value="1"/>
</dbReference>
<dbReference type="PANTHER" id="PTHR34142:SF5">
    <property type="entry name" value="CBM1 DOMAIN-CONTAINING PROTEIN"/>
    <property type="match status" value="1"/>
</dbReference>
<protein>
    <recommendedName>
        <fullName evidence="3">cellulase</fullName>
        <ecNumber evidence="3">3.2.1.4</ecNumber>
    </recommendedName>
</protein>
<dbReference type="AlphaFoldDB" id="A0AAN6MWD7"/>
<keyword evidence="4 6" id="KW-0378">Hydrolase</keyword>
<proteinExistence type="inferred from homology"/>
<keyword evidence="9" id="KW-1185">Reference proteome</keyword>
<dbReference type="PANTHER" id="PTHR34142">
    <property type="entry name" value="ENDO-BETA-1,4-GLUCANASE A"/>
    <property type="match status" value="1"/>
</dbReference>
<dbReference type="GO" id="GO:0009251">
    <property type="term" value="P:glucan catabolic process"/>
    <property type="evidence" value="ECO:0007669"/>
    <property type="project" value="TreeGrafter"/>
</dbReference>
<comment type="similarity">
    <text evidence="2 6">Belongs to the glycosyl hydrolase 5 (cellulase A) family.</text>
</comment>
<evidence type="ECO:0000256" key="5">
    <source>
        <dbReference type="ARBA" id="ARBA00023295"/>
    </source>
</evidence>
<sequence length="174" mass="20053">MLGFSSFGIVGIQCIVVNICSCRASQGPRLCLRLCHRCARGVRTGLHCRFLIWMYWRRCLRLIQGSRPVKNIPPTYDHPDSIGQMSHFYENDHLNIFRLPVSWQYLVNNRLGDVLDQINFGYYNQLVQGCLTLPAAYCIIDIHNYARWNGSIIGQGGPINDQFVELWTRLATVY</sequence>
<dbReference type="GO" id="GO:0008810">
    <property type="term" value="F:cellulase activity"/>
    <property type="evidence" value="ECO:0007669"/>
    <property type="project" value="UniProtKB-EC"/>
</dbReference>
<feature type="domain" description="Glycoside hydrolase family 5" evidence="7">
    <location>
        <begin position="81"/>
        <end position="174"/>
    </location>
</feature>
<evidence type="ECO:0000313" key="9">
    <source>
        <dbReference type="Proteomes" id="UP001303473"/>
    </source>
</evidence>
<evidence type="ECO:0000313" key="8">
    <source>
        <dbReference type="EMBL" id="KAK3934091.1"/>
    </source>
</evidence>
<dbReference type="Pfam" id="PF00150">
    <property type="entry name" value="Cellulase"/>
    <property type="match status" value="1"/>
</dbReference>
<dbReference type="InterPro" id="IPR001547">
    <property type="entry name" value="Glyco_hydro_5"/>
</dbReference>
<organism evidence="8 9">
    <name type="scientific">Diplogelasinospora grovesii</name>
    <dbReference type="NCBI Taxonomy" id="303347"/>
    <lineage>
        <taxon>Eukaryota</taxon>
        <taxon>Fungi</taxon>
        <taxon>Dikarya</taxon>
        <taxon>Ascomycota</taxon>
        <taxon>Pezizomycotina</taxon>
        <taxon>Sordariomycetes</taxon>
        <taxon>Sordariomycetidae</taxon>
        <taxon>Sordariales</taxon>
        <taxon>Diplogelasinosporaceae</taxon>
        <taxon>Diplogelasinospora</taxon>
    </lineage>
</organism>
<evidence type="ECO:0000256" key="4">
    <source>
        <dbReference type="ARBA" id="ARBA00022801"/>
    </source>
</evidence>
<gene>
    <name evidence="8" type="ORF">QBC46DRAFT_400681</name>
</gene>
<dbReference type="EC" id="3.2.1.4" evidence="3"/>
<evidence type="ECO:0000256" key="2">
    <source>
        <dbReference type="ARBA" id="ARBA00005641"/>
    </source>
</evidence>
<evidence type="ECO:0000256" key="1">
    <source>
        <dbReference type="ARBA" id="ARBA00000966"/>
    </source>
</evidence>
<dbReference type="EMBL" id="MU854029">
    <property type="protein sequence ID" value="KAK3934091.1"/>
    <property type="molecule type" value="Genomic_DNA"/>
</dbReference>
<keyword evidence="5 6" id="KW-0326">Glycosidase</keyword>
<evidence type="ECO:0000256" key="3">
    <source>
        <dbReference type="ARBA" id="ARBA00012601"/>
    </source>
</evidence>
<dbReference type="Gene3D" id="3.20.20.80">
    <property type="entry name" value="Glycosidases"/>
    <property type="match status" value="1"/>
</dbReference>
<dbReference type="Proteomes" id="UP001303473">
    <property type="component" value="Unassembled WGS sequence"/>
</dbReference>
<dbReference type="InterPro" id="IPR017853">
    <property type="entry name" value="GH"/>
</dbReference>
<evidence type="ECO:0000259" key="7">
    <source>
        <dbReference type="Pfam" id="PF00150"/>
    </source>
</evidence>
<evidence type="ECO:0000256" key="6">
    <source>
        <dbReference type="RuleBase" id="RU361153"/>
    </source>
</evidence>
<comment type="caution">
    <text evidence="8">The sequence shown here is derived from an EMBL/GenBank/DDBJ whole genome shotgun (WGS) entry which is preliminary data.</text>
</comment>
<name>A0AAN6MWD7_9PEZI</name>